<evidence type="ECO:0000313" key="7">
    <source>
        <dbReference type="EMBL" id="CAE8597305.1"/>
    </source>
</evidence>
<dbReference type="PANTHER" id="PTHR45877">
    <property type="entry name" value="E3 UBIQUITIN-PROTEIN LIGASE SIAH2"/>
    <property type="match status" value="1"/>
</dbReference>
<gene>
    <name evidence="6" type="ORF">PGLA1383_LOCUS14225</name>
    <name evidence="7" type="ORF">PGLA1383_LOCUS15753</name>
    <name evidence="8" type="ORF">PGLA2088_LOCUS7879</name>
    <name evidence="9" type="ORF">PGLA2088_LOCUS7882</name>
</gene>
<dbReference type="SUPFAM" id="SSF49599">
    <property type="entry name" value="TRAF domain-like"/>
    <property type="match status" value="1"/>
</dbReference>
<dbReference type="GO" id="GO:0061630">
    <property type="term" value="F:ubiquitin protein ligase activity"/>
    <property type="evidence" value="ECO:0007669"/>
    <property type="project" value="TreeGrafter"/>
</dbReference>
<evidence type="ECO:0000256" key="4">
    <source>
        <dbReference type="PROSITE-ProRule" id="PRU00175"/>
    </source>
</evidence>
<evidence type="ECO:0000259" key="5">
    <source>
        <dbReference type="PROSITE" id="PS50089"/>
    </source>
</evidence>
<feature type="domain" description="RING-type" evidence="5">
    <location>
        <begin position="30"/>
        <end position="69"/>
    </location>
</feature>
<dbReference type="EMBL" id="CAJNNW010008359">
    <property type="protein sequence ID" value="CAE8649951.1"/>
    <property type="molecule type" value="Genomic_DNA"/>
</dbReference>
<protein>
    <recommendedName>
        <fullName evidence="5">RING-type domain-containing protein</fullName>
    </recommendedName>
</protein>
<dbReference type="GO" id="GO:0008270">
    <property type="term" value="F:zinc ion binding"/>
    <property type="evidence" value="ECO:0007669"/>
    <property type="project" value="UniProtKB-KW"/>
</dbReference>
<dbReference type="Proteomes" id="UP000626109">
    <property type="component" value="Unassembled WGS sequence"/>
</dbReference>
<dbReference type="GO" id="GO:0043161">
    <property type="term" value="P:proteasome-mediated ubiquitin-dependent protein catabolic process"/>
    <property type="evidence" value="ECO:0007669"/>
    <property type="project" value="TreeGrafter"/>
</dbReference>
<evidence type="ECO:0000256" key="3">
    <source>
        <dbReference type="ARBA" id="ARBA00022833"/>
    </source>
</evidence>
<dbReference type="EMBL" id="CAJNNV010009358">
    <property type="protein sequence ID" value="CAE8597305.1"/>
    <property type="molecule type" value="Genomic_DNA"/>
</dbReference>
<dbReference type="PROSITE" id="PS50089">
    <property type="entry name" value="ZF_RING_2"/>
    <property type="match status" value="1"/>
</dbReference>
<comment type="caution">
    <text evidence="8">The sequence shown here is derived from an EMBL/GenBank/DDBJ whole genome shotgun (WGS) entry which is preliminary data.</text>
</comment>
<dbReference type="GO" id="GO:0031624">
    <property type="term" value="F:ubiquitin conjugating enzyme binding"/>
    <property type="evidence" value="ECO:0007669"/>
    <property type="project" value="TreeGrafter"/>
</dbReference>
<dbReference type="SUPFAM" id="SSF57850">
    <property type="entry name" value="RING/U-box"/>
    <property type="match status" value="1"/>
</dbReference>
<dbReference type="PANTHER" id="PTHR45877:SF2">
    <property type="entry name" value="E3 UBIQUITIN-PROTEIN LIGASE SINA-RELATED"/>
    <property type="match status" value="1"/>
</dbReference>
<dbReference type="InterPro" id="IPR049548">
    <property type="entry name" value="Sina-like_RING"/>
</dbReference>
<organism evidence="8 10">
    <name type="scientific">Polarella glacialis</name>
    <name type="common">Dinoflagellate</name>
    <dbReference type="NCBI Taxonomy" id="89957"/>
    <lineage>
        <taxon>Eukaryota</taxon>
        <taxon>Sar</taxon>
        <taxon>Alveolata</taxon>
        <taxon>Dinophyceae</taxon>
        <taxon>Suessiales</taxon>
        <taxon>Suessiaceae</taxon>
        <taxon>Polarella</taxon>
    </lineage>
</organism>
<dbReference type="Gene3D" id="3.30.40.10">
    <property type="entry name" value="Zinc/RING finger domain, C3HC4 (zinc finger)"/>
    <property type="match status" value="2"/>
</dbReference>
<evidence type="ECO:0000313" key="10">
    <source>
        <dbReference type="Proteomes" id="UP000626109"/>
    </source>
</evidence>
<sequence>MGKRGASSGGIAGSQKLARQTAIPGDAWDCPICDEALSGRIFQCQQGHHLCEECLTKIRSTTRQCPSCREVFPSSAARNLALEKLAANVDFPCRWTCGFQGRPDALQAHHSQCALRTVKCPVDNCLHQCSASDMLEHLLSEQHKDHIQAFNCWDAKRNDRLFFEEKAKYRAKLVRENDLWVLCHSLRVANGEYSGKVCHVLDPVMFSFTVGNETLGSVTIESPSLPLHNPNATEANVVVPGKIAARFIKPEDVNGGQGTQYKLSFRVTLKRCR</sequence>
<evidence type="ECO:0000256" key="1">
    <source>
        <dbReference type="ARBA" id="ARBA00022723"/>
    </source>
</evidence>
<dbReference type="InterPro" id="IPR004162">
    <property type="entry name" value="SINA-like_animal"/>
</dbReference>
<dbReference type="EMBL" id="CAJNNV010008071">
    <property type="protein sequence ID" value="CAE8595720.1"/>
    <property type="molecule type" value="Genomic_DNA"/>
</dbReference>
<reference evidence="8" key="1">
    <citation type="submission" date="2021-02" db="EMBL/GenBank/DDBJ databases">
        <authorList>
            <person name="Dougan E. K."/>
            <person name="Rhodes N."/>
            <person name="Thang M."/>
            <person name="Chan C."/>
        </authorList>
    </citation>
    <scope>NUCLEOTIDE SEQUENCE</scope>
</reference>
<dbReference type="GO" id="GO:0005737">
    <property type="term" value="C:cytoplasm"/>
    <property type="evidence" value="ECO:0007669"/>
    <property type="project" value="TreeGrafter"/>
</dbReference>
<accession>A0A813IG29</accession>
<dbReference type="EMBL" id="CAJNNW010008359">
    <property type="protein sequence ID" value="CAE8649948.1"/>
    <property type="molecule type" value="Genomic_DNA"/>
</dbReference>
<name>A0A813IG29_POLGL</name>
<dbReference type="InterPro" id="IPR013083">
    <property type="entry name" value="Znf_RING/FYVE/PHD"/>
</dbReference>
<keyword evidence="1" id="KW-0479">Metal-binding</keyword>
<evidence type="ECO:0000313" key="11">
    <source>
        <dbReference type="Proteomes" id="UP000654075"/>
    </source>
</evidence>
<evidence type="ECO:0000313" key="9">
    <source>
        <dbReference type="EMBL" id="CAE8649951.1"/>
    </source>
</evidence>
<keyword evidence="3" id="KW-0862">Zinc</keyword>
<dbReference type="Pfam" id="PF21362">
    <property type="entry name" value="Sina_RING"/>
    <property type="match status" value="1"/>
</dbReference>
<dbReference type="OrthoDB" id="941555at2759"/>
<keyword evidence="2 4" id="KW-0863">Zinc-finger</keyword>
<proteinExistence type="predicted"/>
<evidence type="ECO:0000256" key="2">
    <source>
        <dbReference type="ARBA" id="ARBA00022771"/>
    </source>
</evidence>
<dbReference type="Proteomes" id="UP000654075">
    <property type="component" value="Unassembled WGS sequence"/>
</dbReference>
<dbReference type="AlphaFoldDB" id="A0A813IG29"/>
<evidence type="ECO:0000313" key="8">
    <source>
        <dbReference type="EMBL" id="CAE8649948.1"/>
    </source>
</evidence>
<dbReference type="InterPro" id="IPR001841">
    <property type="entry name" value="Znf_RING"/>
</dbReference>
<keyword evidence="11" id="KW-1185">Reference proteome</keyword>
<evidence type="ECO:0000313" key="6">
    <source>
        <dbReference type="EMBL" id="CAE8595720.1"/>
    </source>
</evidence>